<dbReference type="Pfam" id="PF12796">
    <property type="entry name" value="Ank_2"/>
    <property type="match status" value="1"/>
</dbReference>
<comment type="caution">
    <text evidence="5">The sequence shown here is derived from an EMBL/GenBank/DDBJ whole genome shotgun (WGS) entry which is preliminary data.</text>
</comment>
<sequence length="627" mass="69956">MNEWIPTGLYGKSNQVSWTLCIDKGDIDARDQLGLVPAMWACYGDRLENLLLLEKIARKHRYSSVKMTQDYNGLRCLYYALRSKHGFRCLEHLLTRHRAHTLDPHGQTVLHHAAVLGSGLAFIFNIGLLNACRIILKHTGHTLIDMVDRYNRTALHLATVTGNGNIVKTLLEHQVLAMIWFTQATRAPEILSSSSSEIVLESQRQVMRRFESPTGLNPSNSKVLSSQPGLILRTSHVGEPHLQKRHTFDLSTEPTSVERYAISNSKASVDISGQFAHQVSPGVTPDSVNSVNMGESQAQTSNRNFLSTKVNLRPKSFKCERSTCRKTVSPLSQPAGAELRGSHLQANGFKRLSTVKFLEAPVTQLNPEPTTTVKSGATSDVSDIDILNENRISQRVIDLKTTVLSVPFHLRRELPRMRLPSGENVPAQKTVNGQNTSNQANRRSSCSSISEMEQEELCLIQNQRASGRSKLLSCPVQSSIRKHPQSACVTITDKSTEKSPLLKRTQVNRTLQSVKQFFKKTEKRLVGPSSTATLIRPSNNEEFVEMQQKRTNSSGNIWSCNTARLDHSQHATKTTIPVSPFQMVRKSFLSPTLGQATSKQSLPNSMRISLQKCVQNSVNVERNKNLR</sequence>
<accession>A0A8T0DWX1</accession>
<feature type="compositionally biased region" description="Polar residues" evidence="4">
    <location>
        <begin position="427"/>
        <end position="447"/>
    </location>
</feature>
<evidence type="ECO:0000256" key="1">
    <source>
        <dbReference type="ARBA" id="ARBA00022737"/>
    </source>
</evidence>
<dbReference type="InterPro" id="IPR002110">
    <property type="entry name" value="Ankyrin_rpt"/>
</dbReference>
<dbReference type="PROSITE" id="PS50088">
    <property type="entry name" value="ANK_REPEAT"/>
    <property type="match status" value="1"/>
</dbReference>
<dbReference type="InterPro" id="IPR036770">
    <property type="entry name" value="Ankyrin_rpt-contain_sf"/>
</dbReference>
<keyword evidence="1" id="KW-0677">Repeat</keyword>
<dbReference type="PANTHER" id="PTHR24161:SF119">
    <property type="entry name" value="ANKYRIN REPEAT DOMAIN 44"/>
    <property type="match status" value="1"/>
</dbReference>
<feature type="repeat" description="ANK" evidence="3">
    <location>
        <begin position="150"/>
        <end position="173"/>
    </location>
</feature>
<evidence type="ECO:0000313" key="5">
    <source>
        <dbReference type="EMBL" id="KAF8571694.1"/>
    </source>
</evidence>
<evidence type="ECO:0000256" key="3">
    <source>
        <dbReference type="PROSITE-ProRule" id="PRU00023"/>
    </source>
</evidence>
<dbReference type="EMBL" id="JTDF01000373">
    <property type="protein sequence ID" value="KAF8571694.1"/>
    <property type="molecule type" value="Genomic_DNA"/>
</dbReference>
<protein>
    <submittedName>
        <fullName evidence="5">Uncharacterized protein</fullName>
    </submittedName>
</protein>
<keyword evidence="2 3" id="KW-0040">ANK repeat</keyword>
<keyword evidence="6" id="KW-1185">Reference proteome</keyword>
<feature type="region of interest" description="Disordered" evidence="4">
    <location>
        <begin position="419"/>
        <end position="447"/>
    </location>
</feature>
<organism evidence="5 6">
    <name type="scientific">Paragonimus westermani</name>
    <dbReference type="NCBI Taxonomy" id="34504"/>
    <lineage>
        <taxon>Eukaryota</taxon>
        <taxon>Metazoa</taxon>
        <taxon>Spiralia</taxon>
        <taxon>Lophotrochozoa</taxon>
        <taxon>Platyhelminthes</taxon>
        <taxon>Trematoda</taxon>
        <taxon>Digenea</taxon>
        <taxon>Plagiorchiida</taxon>
        <taxon>Troglotremata</taxon>
        <taxon>Troglotrematidae</taxon>
        <taxon>Paragonimus</taxon>
    </lineage>
</organism>
<dbReference type="PROSITE" id="PS50297">
    <property type="entry name" value="ANK_REP_REGION"/>
    <property type="match status" value="1"/>
</dbReference>
<name>A0A8T0DWX1_9TREM</name>
<dbReference type="SUPFAM" id="SSF48403">
    <property type="entry name" value="Ankyrin repeat"/>
    <property type="match status" value="1"/>
</dbReference>
<evidence type="ECO:0000313" key="6">
    <source>
        <dbReference type="Proteomes" id="UP000699462"/>
    </source>
</evidence>
<evidence type="ECO:0000256" key="2">
    <source>
        <dbReference type="ARBA" id="ARBA00023043"/>
    </source>
</evidence>
<proteinExistence type="predicted"/>
<reference evidence="5 6" key="1">
    <citation type="submission" date="2019-07" db="EMBL/GenBank/DDBJ databases">
        <title>Annotation for the trematode Paragonimus westermani.</title>
        <authorList>
            <person name="Choi Y.-J."/>
        </authorList>
    </citation>
    <scope>NUCLEOTIDE SEQUENCE [LARGE SCALE GENOMIC DNA]</scope>
    <source>
        <strain evidence="5">180907_Pwestermani</strain>
    </source>
</reference>
<dbReference type="AlphaFoldDB" id="A0A8T0DWX1"/>
<dbReference type="Proteomes" id="UP000699462">
    <property type="component" value="Unassembled WGS sequence"/>
</dbReference>
<dbReference type="PANTHER" id="PTHR24161">
    <property type="entry name" value="ANK_REP_REGION DOMAIN-CONTAINING PROTEIN-RELATED"/>
    <property type="match status" value="1"/>
</dbReference>
<dbReference type="Gene3D" id="1.25.40.20">
    <property type="entry name" value="Ankyrin repeat-containing domain"/>
    <property type="match status" value="1"/>
</dbReference>
<evidence type="ECO:0000256" key="4">
    <source>
        <dbReference type="SAM" id="MobiDB-lite"/>
    </source>
</evidence>
<dbReference type="OrthoDB" id="539213at2759"/>
<gene>
    <name evidence="5" type="ORF">P879_00074</name>
</gene>